<evidence type="ECO:0000313" key="2">
    <source>
        <dbReference type="Proteomes" id="UP000299367"/>
    </source>
</evidence>
<dbReference type="InterPro" id="IPR011051">
    <property type="entry name" value="RmlC_Cupin_sf"/>
</dbReference>
<dbReference type="RefSeq" id="WP_137907177.1">
    <property type="nucleotide sequence ID" value="NZ_BJCF01000008.1"/>
</dbReference>
<reference evidence="2" key="1">
    <citation type="submission" date="2019-02" db="EMBL/GenBank/DDBJ databases">
        <title>Draft genome sequence of Dolichospermum planctonicum NIES-80.</title>
        <authorList>
            <person name="Yamaguchi H."/>
            <person name="Suzuki S."/>
            <person name="Kawachi M."/>
        </authorList>
    </citation>
    <scope>NUCLEOTIDE SEQUENCE [LARGE SCALE GENOMIC DNA]</scope>
    <source>
        <strain evidence="2">NIES-80</strain>
    </source>
</reference>
<accession>A0A480AAC2</accession>
<dbReference type="EMBL" id="BJCF01000008">
    <property type="protein sequence ID" value="GCL41452.1"/>
    <property type="molecule type" value="Genomic_DNA"/>
</dbReference>
<dbReference type="SUPFAM" id="SSF51182">
    <property type="entry name" value="RmlC-like cupins"/>
    <property type="match status" value="1"/>
</dbReference>
<dbReference type="AlphaFoldDB" id="A0A480AAC2"/>
<dbReference type="OrthoDB" id="9796518at2"/>
<organism evidence="1 2">
    <name type="scientific">Dolichospermum planctonicum</name>
    <dbReference type="NCBI Taxonomy" id="136072"/>
    <lineage>
        <taxon>Bacteria</taxon>
        <taxon>Bacillati</taxon>
        <taxon>Cyanobacteriota</taxon>
        <taxon>Cyanophyceae</taxon>
        <taxon>Nostocales</taxon>
        <taxon>Aphanizomenonaceae</taxon>
        <taxon>Dolichospermum</taxon>
    </lineage>
</organism>
<dbReference type="Proteomes" id="UP000299367">
    <property type="component" value="Unassembled WGS sequence"/>
</dbReference>
<evidence type="ECO:0000313" key="1">
    <source>
        <dbReference type="EMBL" id="GCL41452.1"/>
    </source>
</evidence>
<proteinExistence type="predicted"/>
<comment type="caution">
    <text evidence="1">The sequence shown here is derived from an EMBL/GenBank/DDBJ whole genome shotgun (WGS) entry which is preliminary data.</text>
</comment>
<protein>
    <submittedName>
        <fullName evidence="1">Uncharacterized protein</fullName>
    </submittedName>
</protein>
<gene>
    <name evidence="1" type="ORF">NIES80_11470</name>
</gene>
<sequence length="145" mass="16676">MIEKITHQNQLLALILSHRFNQPGIHFFTPNELSQQLAYMRHSTGKVIQPHVHNPVIRQVSYTQEVLFIKSGKLRVDFYNDQQKYLESRVLETGDVILLVTGGHGFKVLEEIEMIEVKQGPYVGEQDKTRFVGITAEEAKVVEFV</sequence>
<name>A0A480AAC2_9CYAN</name>